<dbReference type="InterPro" id="IPR050263">
    <property type="entry name" value="Bact_Fimbrial_Adh_Pro"/>
</dbReference>
<dbReference type="EMBL" id="CP050321">
    <property type="protein sequence ID" value="QIR29648.1"/>
    <property type="molecule type" value="Genomic_DNA"/>
</dbReference>
<gene>
    <name evidence="2" type="ORF">GY169_09990</name>
</gene>
<dbReference type="InterPro" id="IPR036937">
    <property type="entry name" value="Adhesion_dom_fimbrial_sf"/>
</dbReference>
<dbReference type="Gene3D" id="2.60.40.1090">
    <property type="entry name" value="Fimbrial-type adhesion domain"/>
    <property type="match status" value="1"/>
</dbReference>
<dbReference type="SUPFAM" id="SSF49401">
    <property type="entry name" value="Bacterial adhesins"/>
    <property type="match status" value="1"/>
</dbReference>
<name>A0A6G9RSH6_9ENTR</name>
<dbReference type="PANTHER" id="PTHR33420:SF25">
    <property type="entry name" value="PROTEIN FIMF"/>
    <property type="match status" value="1"/>
</dbReference>
<keyword evidence="3" id="KW-1185">Reference proteome</keyword>
<evidence type="ECO:0000259" key="1">
    <source>
        <dbReference type="Pfam" id="PF00419"/>
    </source>
</evidence>
<feature type="domain" description="Fimbrial-type adhesion" evidence="1">
    <location>
        <begin position="18"/>
        <end position="163"/>
    </location>
</feature>
<organism evidence="2 3">
    <name type="scientific">Kluyvera genomosp. 3</name>
    <dbReference type="NCBI Taxonomy" id="2774055"/>
    <lineage>
        <taxon>Bacteria</taxon>
        <taxon>Pseudomonadati</taxon>
        <taxon>Pseudomonadota</taxon>
        <taxon>Gammaproteobacteria</taxon>
        <taxon>Enterobacterales</taxon>
        <taxon>Enterobacteriaceae</taxon>
        <taxon>Kluyvera</taxon>
    </lineage>
</organism>
<dbReference type="Pfam" id="PF00419">
    <property type="entry name" value="Fimbrial"/>
    <property type="match status" value="1"/>
</dbReference>
<sequence length="163" mass="16806">MLLLLSSFAAQAHDGQVYVSGTIQANTCIVAPQSQAQSVPLGDIPGKQFSAKGSGSQPVAFVIDLQKCGAAASGVDFTFTGTADGTDRELLALDGAEAASGIGIELQNADHSRLPLNTASATYPIDPTLADNTFLFYARYLSTADNVTSGAANATATFTLTWQ</sequence>
<protein>
    <submittedName>
        <fullName evidence="2">Fimbrial protein</fullName>
    </submittedName>
</protein>
<dbReference type="GO" id="GO:0043709">
    <property type="term" value="P:cell adhesion involved in single-species biofilm formation"/>
    <property type="evidence" value="ECO:0007669"/>
    <property type="project" value="TreeGrafter"/>
</dbReference>
<dbReference type="InterPro" id="IPR000259">
    <property type="entry name" value="Adhesion_dom_fimbrial"/>
</dbReference>
<dbReference type="InterPro" id="IPR008966">
    <property type="entry name" value="Adhesion_dom_sf"/>
</dbReference>
<dbReference type="KEGG" id="kgn:GY169_09990"/>
<reference evidence="2 3" key="1">
    <citation type="submission" date="2020-02" db="EMBL/GenBank/DDBJ databases">
        <title>Whole genome PO2S7.</title>
        <authorList>
            <person name="Singha K.M."/>
        </authorList>
    </citation>
    <scope>NUCLEOTIDE SEQUENCE [LARGE SCALE GENOMIC DNA]</scope>
    <source>
        <strain evidence="2 3">PO2S7</strain>
    </source>
</reference>
<evidence type="ECO:0000313" key="2">
    <source>
        <dbReference type="EMBL" id="QIR29648.1"/>
    </source>
</evidence>
<dbReference type="AlphaFoldDB" id="A0A6G9RSH6"/>
<accession>A0A6G9RSH6</accession>
<dbReference type="GO" id="GO:0009289">
    <property type="term" value="C:pilus"/>
    <property type="evidence" value="ECO:0007669"/>
    <property type="project" value="InterPro"/>
</dbReference>
<dbReference type="Proteomes" id="UP000503580">
    <property type="component" value="Chromosome"/>
</dbReference>
<evidence type="ECO:0000313" key="3">
    <source>
        <dbReference type="Proteomes" id="UP000503580"/>
    </source>
</evidence>
<dbReference type="PANTHER" id="PTHR33420">
    <property type="entry name" value="FIMBRIAL SUBUNIT ELFA-RELATED"/>
    <property type="match status" value="1"/>
</dbReference>
<proteinExistence type="predicted"/>